<keyword evidence="3" id="KW-0808">Transferase</keyword>
<sequence>MKRPDEFQICGQLLLRPTKTECRAVQRFRLADLRQYAEVCHVVGLSSFCPFKVDMCMSKEQASDEPRKAASLGTFELPLPPVDKERFRRLQVLVQEERNHGQIELYEDQLQGCKVVGKRIFRSWTLGSAEEFAAAHPDLLESPWKEVEISLVLGLNKVQAKLGVCKSFGAFRDEEGDILLFMEYISGGDLHDLASRCSTKPGPERERKVWPVVLSLLRGVRCLHDAGVAHGDISLENALLGPDGEVRLIDFAAAEADLWVQGIRGKPSYQAPEMHQSGCYDARAADLFACGVFAYCLACADYPWKCTRPQQCPAFEFFMMHGLTAWVQGHEIGVTSTHVRTIAHQYPEDTEAEMDCDEMSRVLAARAFSEDSQSLPFKTCTMDSFLCLLLTTFTAEASFFDIFPVVDPAQHAVYDAESLQIVGTARVDGLQASLSSRRWRPVQLSEDGKEPRALMSVGIGDFRNTSSGPYRELAIAFPACENEDIVLDCGSFMHCQDKLPACAHTFMFRSYASNEAAVLSARSAGISAQLSTRFEFSLEKAGRGHILAFSVMGSEDDELMQGKVEDGLSPFSPIKHLDASAPLPEECAMAVHEELAAEASTFRHFLCSFLRSLGGEDTWLCIAGCLAAAELCSTAAGSVLLARSCAASLLERAAATALSTNDAACLRLEEMETSMGEEDLQKALSCLSQAQRAVRDLLVSADATGRLGLGLQRSAAVAGRLEE</sequence>
<accession>A0A812XZC6</accession>
<dbReference type="SUPFAM" id="SSF56112">
    <property type="entry name" value="Protein kinase-like (PK-like)"/>
    <property type="match status" value="1"/>
</dbReference>
<dbReference type="EMBL" id="CAJNJA010039842">
    <property type="protein sequence ID" value="CAE7760435.1"/>
    <property type="molecule type" value="Genomic_DNA"/>
</dbReference>
<dbReference type="GO" id="GO:0004674">
    <property type="term" value="F:protein serine/threonine kinase activity"/>
    <property type="evidence" value="ECO:0007669"/>
    <property type="project" value="UniProtKB-KW"/>
</dbReference>
<protein>
    <recommendedName>
        <fullName evidence="1">non-specific serine/threonine protein kinase</fullName>
        <ecNumber evidence="1">2.7.11.1</ecNumber>
    </recommendedName>
</protein>
<dbReference type="InterPro" id="IPR011009">
    <property type="entry name" value="Kinase-like_dom_sf"/>
</dbReference>
<dbReference type="OrthoDB" id="248923at2759"/>
<evidence type="ECO:0000313" key="10">
    <source>
        <dbReference type="EMBL" id="CAE7760435.1"/>
    </source>
</evidence>
<name>A0A812XZC6_9DINO</name>
<comment type="catalytic activity">
    <reaction evidence="7">
        <text>L-threonyl-[protein] + ATP = O-phospho-L-threonyl-[protein] + ADP + H(+)</text>
        <dbReference type="Rhea" id="RHEA:46608"/>
        <dbReference type="Rhea" id="RHEA-COMP:11060"/>
        <dbReference type="Rhea" id="RHEA-COMP:11605"/>
        <dbReference type="ChEBI" id="CHEBI:15378"/>
        <dbReference type="ChEBI" id="CHEBI:30013"/>
        <dbReference type="ChEBI" id="CHEBI:30616"/>
        <dbReference type="ChEBI" id="CHEBI:61977"/>
        <dbReference type="ChEBI" id="CHEBI:456216"/>
        <dbReference type="EC" id="2.7.11.1"/>
    </reaction>
</comment>
<keyword evidence="4" id="KW-0547">Nucleotide-binding</keyword>
<evidence type="ECO:0000256" key="7">
    <source>
        <dbReference type="ARBA" id="ARBA00047899"/>
    </source>
</evidence>
<evidence type="ECO:0000256" key="2">
    <source>
        <dbReference type="ARBA" id="ARBA00022527"/>
    </source>
</evidence>
<evidence type="ECO:0000313" key="11">
    <source>
        <dbReference type="Proteomes" id="UP000601435"/>
    </source>
</evidence>
<keyword evidence="5" id="KW-0418">Kinase</keyword>
<comment type="caution">
    <text evidence="10">The sequence shown here is derived from an EMBL/GenBank/DDBJ whole genome shotgun (WGS) entry which is preliminary data.</text>
</comment>
<feature type="domain" description="Protein kinase" evidence="9">
    <location>
        <begin position="110"/>
        <end position="369"/>
    </location>
</feature>
<dbReference type="Proteomes" id="UP000601435">
    <property type="component" value="Unassembled WGS sequence"/>
</dbReference>
<reference evidence="10" key="1">
    <citation type="submission" date="2021-02" db="EMBL/GenBank/DDBJ databases">
        <authorList>
            <person name="Dougan E. K."/>
            <person name="Rhodes N."/>
            <person name="Thang M."/>
            <person name="Chan C."/>
        </authorList>
    </citation>
    <scope>NUCLEOTIDE SEQUENCE</scope>
</reference>
<evidence type="ECO:0000256" key="3">
    <source>
        <dbReference type="ARBA" id="ARBA00022679"/>
    </source>
</evidence>
<dbReference type="Gene3D" id="1.10.510.10">
    <property type="entry name" value="Transferase(Phosphotransferase) domain 1"/>
    <property type="match status" value="1"/>
</dbReference>
<evidence type="ECO:0000256" key="5">
    <source>
        <dbReference type="ARBA" id="ARBA00022777"/>
    </source>
</evidence>
<keyword evidence="11" id="KW-1185">Reference proteome</keyword>
<dbReference type="AlphaFoldDB" id="A0A812XZC6"/>
<dbReference type="PROSITE" id="PS50011">
    <property type="entry name" value="PROTEIN_KINASE_DOM"/>
    <property type="match status" value="1"/>
</dbReference>
<organism evidence="10 11">
    <name type="scientific">Symbiodinium necroappetens</name>
    <dbReference type="NCBI Taxonomy" id="1628268"/>
    <lineage>
        <taxon>Eukaryota</taxon>
        <taxon>Sar</taxon>
        <taxon>Alveolata</taxon>
        <taxon>Dinophyceae</taxon>
        <taxon>Suessiales</taxon>
        <taxon>Symbiodiniaceae</taxon>
        <taxon>Symbiodinium</taxon>
    </lineage>
</organism>
<dbReference type="SMART" id="SM00220">
    <property type="entry name" value="S_TKc"/>
    <property type="match status" value="1"/>
</dbReference>
<dbReference type="InterPro" id="IPR000719">
    <property type="entry name" value="Prot_kinase_dom"/>
</dbReference>
<evidence type="ECO:0000256" key="8">
    <source>
        <dbReference type="ARBA" id="ARBA00048679"/>
    </source>
</evidence>
<comment type="catalytic activity">
    <reaction evidence="8">
        <text>L-seryl-[protein] + ATP = O-phospho-L-seryl-[protein] + ADP + H(+)</text>
        <dbReference type="Rhea" id="RHEA:17989"/>
        <dbReference type="Rhea" id="RHEA-COMP:9863"/>
        <dbReference type="Rhea" id="RHEA-COMP:11604"/>
        <dbReference type="ChEBI" id="CHEBI:15378"/>
        <dbReference type="ChEBI" id="CHEBI:29999"/>
        <dbReference type="ChEBI" id="CHEBI:30616"/>
        <dbReference type="ChEBI" id="CHEBI:83421"/>
        <dbReference type="ChEBI" id="CHEBI:456216"/>
        <dbReference type="EC" id="2.7.11.1"/>
    </reaction>
</comment>
<evidence type="ECO:0000256" key="6">
    <source>
        <dbReference type="ARBA" id="ARBA00022840"/>
    </source>
</evidence>
<dbReference type="EC" id="2.7.11.1" evidence="1"/>
<evidence type="ECO:0000256" key="1">
    <source>
        <dbReference type="ARBA" id="ARBA00012513"/>
    </source>
</evidence>
<proteinExistence type="predicted"/>
<evidence type="ECO:0000256" key="4">
    <source>
        <dbReference type="ARBA" id="ARBA00022741"/>
    </source>
</evidence>
<keyword evidence="6" id="KW-0067">ATP-binding</keyword>
<dbReference type="PANTHER" id="PTHR24343">
    <property type="entry name" value="SERINE/THREONINE KINASE"/>
    <property type="match status" value="1"/>
</dbReference>
<keyword evidence="2" id="KW-0723">Serine/threonine-protein kinase</keyword>
<dbReference type="GO" id="GO:0005524">
    <property type="term" value="F:ATP binding"/>
    <property type="evidence" value="ECO:0007669"/>
    <property type="project" value="UniProtKB-KW"/>
</dbReference>
<feature type="non-terminal residue" evidence="10">
    <location>
        <position position="723"/>
    </location>
</feature>
<dbReference type="Pfam" id="PF00069">
    <property type="entry name" value="Pkinase"/>
    <property type="match status" value="1"/>
</dbReference>
<evidence type="ECO:0000259" key="9">
    <source>
        <dbReference type="PROSITE" id="PS50011"/>
    </source>
</evidence>
<gene>
    <name evidence="10" type="primary">STE20</name>
    <name evidence="10" type="ORF">SNEC2469_LOCUS22122</name>
</gene>